<accession>C7NJM2</accession>
<reference evidence="3 4" key="1">
    <citation type="journal article" date="2009" name="Stand. Genomic Sci.">
        <title>Complete genome sequence of Kytococcus sedentarius type strain (541).</title>
        <authorList>
            <person name="Sims D."/>
            <person name="Brettin T."/>
            <person name="Detter J.C."/>
            <person name="Han C."/>
            <person name="Lapidus A."/>
            <person name="Copeland A."/>
            <person name="Glavina Del Rio T."/>
            <person name="Nolan M."/>
            <person name="Chen F."/>
            <person name="Lucas S."/>
            <person name="Tice H."/>
            <person name="Cheng J.F."/>
            <person name="Bruce D."/>
            <person name="Goodwin L."/>
            <person name="Pitluck S."/>
            <person name="Ovchinnikova G."/>
            <person name="Pati A."/>
            <person name="Ivanova N."/>
            <person name="Mavrommatis K."/>
            <person name="Chen A."/>
            <person name="Palaniappan K."/>
            <person name="D'haeseleer P."/>
            <person name="Chain P."/>
            <person name="Bristow J."/>
            <person name="Eisen J.A."/>
            <person name="Markowitz V."/>
            <person name="Hugenholtz P."/>
            <person name="Schneider S."/>
            <person name="Goker M."/>
            <person name="Pukall R."/>
            <person name="Kyrpides N.C."/>
            <person name="Klenk H.P."/>
        </authorList>
    </citation>
    <scope>NUCLEOTIDE SEQUENCE [LARGE SCALE GENOMIC DNA]</scope>
    <source>
        <strain evidence="4">ATCC 14392 / DSM 20547 / JCM 11482 / CCUG 33030 / NBRC 15357 / NCTC 11040 / CCM 314 / 541</strain>
    </source>
</reference>
<evidence type="ECO:0000313" key="4">
    <source>
        <dbReference type="Proteomes" id="UP000006666"/>
    </source>
</evidence>
<dbReference type="AlphaFoldDB" id="C7NJM2"/>
<organism evidence="3 4">
    <name type="scientific">Kytococcus sedentarius (strain ATCC 14392 / DSM 20547 / JCM 11482 / CCUG 33030 / NBRC 15357 / NCTC 11040 / CCM 314 / 541)</name>
    <name type="common">Micrococcus sedentarius</name>
    <dbReference type="NCBI Taxonomy" id="478801"/>
    <lineage>
        <taxon>Bacteria</taxon>
        <taxon>Bacillati</taxon>
        <taxon>Actinomycetota</taxon>
        <taxon>Actinomycetes</taxon>
        <taxon>Micrococcales</taxon>
        <taxon>Kytococcaceae</taxon>
        <taxon>Kytococcus</taxon>
    </lineage>
</organism>
<dbReference type="HOGENOM" id="CLU_108923_3_3_11"/>
<gene>
    <name evidence="3" type="ordered locus">Ksed_02720</name>
</gene>
<dbReference type="SUPFAM" id="SSF55961">
    <property type="entry name" value="Bet v1-like"/>
    <property type="match status" value="1"/>
</dbReference>
<keyword evidence="4" id="KW-1185">Reference proteome</keyword>
<evidence type="ECO:0000259" key="2">
    <source>
        <dbReference type="Pfam" id="PF08327"/>
    </source>
</evidence>
<dbReference type="Proteomes" id="UP000006666">
    <property type="component" value="Chromosome"/>
</dbReference>
<dbReference type="KEGG" id="kse:Ksed_02720"/>
<comment type="similarity">
    <text evidence="1">Belongs to the AHA1 family.</text>
</comment>
<sequence length="165" mass="18652">MITGRHEQIDGTDHLVLRRGIEAPVEEVWAAFTESDRLGLWFATWAGDPASGQVEVTWAFEEDMPTEPYVIEECDPPHHLRARNVHEDPTQVWTIDVALTEAEPGTALTFSQPLSNREMVRDVGPGWEYYLDRLQESIETGHPSTIAWGGYAGLTPEYVREFDLA</sequence>
<dbReference type="Gene3D" id="3.30.530.20">
    <property type="match status" value="1"/>
</dbReference>
<dbReference type="RefSeq" id="WP_012801770.1">
    <property type="nucleotide sequence ID" value="NC_013169.1"/>
</dbReference>
<proteinExistence type="inferred from homology"/>
<evidence type="ECO:0000313" key="3">
    <source>
        <dbReference type="EMBL" id="ACV05352.1"/>
    </source>
</evidence>
<dbReference type="Pfam" id="PF08327">
    <property type="entry name" value="AHSA1"/>
    <property type="match status" value="1"/>
</dbReference>
<dbReference type="eggNOG" id="COG3832">
    <property type="taxonomic scope" value="Bacteria"/>
</dbReference>
<name>C7NJM2_KYTSD</name>
<feature type="domain" description="Activator of Hsp90 ATPase homologue 1/2-like C-terminal" evidence="2">
    <location>
        <begin position="23"/>
        <end position="137"/>
    </location>
</feature>
<dbReference type="InterPro" id="IPR023393">
    <property type="entry name" value="START-like_dom_sf"/>
</dbReference>
<protein>
    <submittedName>
        <fullName evidence="3">Activator of Hsp90 ATPase homolog 1-like protein</fullName>
    </submittedName>
</protein>
<dbReference type="STRING" id="478801.Ksed_02720"/>
<dbReference type="EMBL" id="CP001686">
    <property type="protein sequence ID" value="ACV05352.1"/>
    <property type="molecule type" value="Genomic_DNA"/>
</dbReference>
<evidence type="ECO:0000256" key="1">
    <source>
        <dbReference type="ARBA" id="ARBA00006817"/>
    </source>
</evidence>
<dbReference type="InterPro" id="IPR013538">
    <property type="entry name" value="ASHA1/2-like_C"/>
</dbReference>